<dbReference type="GO" id="GO:0046872">
    <property type="term" value="F:metal ion binding"/>
    <property type="evidence" value="ECO:0007669"/>
    <property type="project" value="UniProtKB-KW"/>
</dbReference>
<dbReference type="InterPro" id="IPR002934">
    <property type="entry name" value="Polymerase_NTP_transf_dom"/>
</dbReference>
<dbReference type="InterPro" id="IPR043519">
    <property type="entry name" value="NT_sf"/>
</dbReference>
<dbReference type="Gene3D" id="1.10.260.40">
    <property type="entry name" value="lambda repressor-like DNA-binding domains"/>
    <property type="match status" value="1"/>
</dbReference>
<keyword evidence="8" id="KW-0460">Magnesium</keyword>
<dbReference type="GO" id="GO:0003677">
    <property type="term" value="F:DNA binding"/>
    <property type="evidence" value="ECO:0007669"/>
    <property type="project" value="InterPro"/>
</dbReference>
<dbReference type="CDD" id="cd05403">
    <property type="entry name" value="NT_KNTase_like"/>
    <property type="match status" value="1"/>
</dbReference>
<keyword evidence="3" id="KW-0808">Transferase</keyword>
<keyword evidence="7" id="KW-0067">ATP-binding</keyword>
<dbReference type="Gene3D" id="3.30.460.10">
    <property type="entry name" value="Beta Polymerase, domain 2"/>
    <property type="match status" value="1"/>
</dbReference>
<evidence type="ECO:0000256" key="4">
    <source>
        <dbReference type="ARBA" id="ARBA00022695"/>
    </source>
</evidence>
<gene>
    <name evidence="11" type="ORF">BN10_230010</name>
</gene>
<sequence>MDEGVWAQSLWTDLILLARTGDINERYHQGVETVRALRERAGMSQRDLARATGIAQPNLAAYEAGRRPTTDKILERVRIATSRRPSTVLAARRDDLLALLEREGIVDVRVFGSVARGTDHAESDLDLLVEFPRGTSLLDVVRLEREVSDLLGIPVDLVSIGALEGRFGERVRREMVPVAS</sequence>
<dbReference type="Proteomes" id="UP000013167">
    <property type="component" value="Unassembled WGS sequence"/>
</dbReference>
<dbReference type="InterPro" id="IPR010982">
    <property type="entry name" value="Lambda_DNA-bd_dom_sf"/>
</dbReference>
<evidence type="ECO:0000256" key="5">
    <source>
        <dbReference type="ARBA" id="ARBA00022723"/>
    </source>
</evidence>
<comment type="similarity">
    <text evidence="9">Belongs to the MntA antitoxin family.</text>
</comment>
<evidence type="ECO:0000256" key="1">
    <source>
        <dbReference type="ARBA" id="ARBA00001946"/>
    </source>
</evidence>
<evidence type="ECO:0000256" key="3">
    <source>
        <dbReference type="ARBA" id="ARBA00022679"/>
    </source>
</evidence>
<accession>N0DYN9</accession>
<evidence type="ECO:0000256" key="9">
    <source>
        <dbReference type="ARBA" id="ARBA00038276"/>
    </source>
</evidence>
<name>N0DYN9_9MICO</name>
<dbReference type="InterPro" id="IPR052038">
    <property type="entry name" value="Type-VII_TA_antitoxin"/>
</dbReference>
<dbReference type="PANTHER" id="PTHR33571">
    <property type="entry name" value="SSL8005 PROTEIN"/>
    <property type="match status" value="1"/>
</dbReference>
<keyword evidence="4" id="KW-0548">Nucleotidyltransferase</keyword>
<protein>
    <submittedName>
        <fullName evidence="11">Transcriptional regulator, XRE family</fullName>
    </submittedName>
</protein>
<dbReference type="OrthoDB" id="9803128at2"/>
<dbReference type="InterPro" id="IPR001387">
    <property type="entry name" value="Cro/C1-type_HTH"/>
</dbReference>
<keyword evidence="5" id="KW-0479">Metal-binding</keyword>
<evidence type="ECO:0000259" key="10">
    <source>
        <dbReference type="PROSITE" id="PS50943"/>
    </source>
</evidence>
<keyword evidence="2" id="KW-1277">Toxin-antitoxin system</keyword>
<dbReference type="Pfam" id="PF01381">
    <property type="entry name" value="HTH_3"/>
    <property type="match status" value="1"/>
</dbReference>
<dbReference type="AlphaFoldDB" id="N0DYN9"/>
<dbReference type="SMART" id="SM00530">
    <property type="entry name" value="HTH_XRE"/>
    <property type="match status" value="1"/>
</dbReference>
<dbReference type="Pfam" id="PF01909">
    <property type="entry name" value="NTP_transf_2"/>
    <property type="match status" value="1"/>
</dbReference>
<evidence type="ECO:0000256" key="2">
    <source>
        <dbReference type="ARBA" id="ARBA00022649"/>
    </source>
</evidence>
<dbReference type="SUPFAM" id="SSF81301">
    <property type="entry name" value="Nucleotidyltransferase"/>
    <property type="match status" value="1"/>
</dbReference>
<dbReference type="HOGENOM" id="CLU_130257_0_0_11"/>
<dbReference type="GO" id="GO:0005524">
    <property type="term" value="F:ATP binding"/>
    <property type="evidence" value="ECO:0007669"/>
    <property type="project" value="UniProtKB-KW"/>
</dbReference>
<proteinExistence type="inferred from homology"/>
<evidence type="ECO:0000256" key="8">
    <source>
        <dbReference type="ARBA" id="ARBA00022842"/>
    </source>
</evidence>
<keyword evidence="6" id="KW-0547">Nucleotide-binding</keyword>
<dbReference type="eggNOG" id="COG1669">
    <property type="taxonomic scope" value="Bacteria"/>
</dbReference>
<evidence type="ECO:0000313" key="12">
    <source>
        <dbReference type="Proteomes" id="UP000013167"/>
    </source>
</evidence>
<evidence type="ECO:0000313" key="11">
    <source>
        <dbReference type="EMBL" id="CCH69567.1"/>
    </source>
</evidence>
<comment type="cofactor">
    <cofactor evidence="1">
        <name>Mg(2+)</name>
        <dbReference type="ChEBI" id="CHEBI:18420"/>
    </cofactor>
</comment>
<dbReference type="CDD" id="cd00093">
    <property type="entry name" value="HTH_XRE"/>
    <property type="match status" value="1"/>
</dbReference>
<dbReference type="GO" id="GO:0016779">
    <property type="term" value="F:nucleotidyltransferase activity"/>
    <property type="evidence" value="ECO:0007669"/>
    <property type="project" value="UniProtKB-KW"/>
</dbReference>
<dbReference type="EMBL" id="CAIZ01000090">
    <property type="protein sequence ID" value="CCH69567.1"/>
    <property type="molecule type" value="Genomic_DNA"/>
</dbReference>
<dbReference type="SUPFAM" id="SSF47413">
    <property type="entry name" value="lambda repressor-like DNA-binding domains"/>
    <property type="match status" value="1"/>
</dbReference>
<evidence type="ECO:0000256" key="6">
    <source>
        <dbReference type="ARBA" id="ARBA00022741"/>
    </source>
</evidence>
<evidence type="ECO:0000256" key="7">
    <source>
        <dbReference type="ARBA" id="ARBA00022840"/>
    </source>
</evidence>
<feature type="domain" description="HTH cro/C1-type" evidence="10">
    <location>
        <begin position="34"/>
        <end position="75"/>
    </location>
</feature>
<dbReference type="STRING" id="1193181.BN10_230010"/>
<dbReference type="PANTHER" id="PTHR33571:SF12">
    <property type="entry name" value="BSL3053 PROTEIN"/>
    <property type="match status" value="1"/>
</dbReference>
<keyword evidence="12" id="KW-1185">Reference proteome</keyword>
<dbReference type="PROSITE" id="PS50943">
    <property type="entry name" value="HTH_CROC1"/>
    <property type="match status" value="1"/>
</dbReference>
<reference evidence="11 12" key="1">
    <citation type="journal article" date="2013" name="ISME J.">
        <title>A metabolic model for members of the genus Tetrasphaera involved in enhanced biological phosphorus removal.</title>
        <authorList>
            <person name="Kristiansen R."/>
            <person name="Nguyen H.T.T."/>
            <person name="Saunders A.M."/>
            <person name="Nielsen J.L."/>
            <person name="Wimmer R."/>
            <person name="Le V.Q."/>
            <person name="McIlroy S.J."/>
            <person name="Petrovski S."/>
            <person name="Seviour R.J."/>
            <person name="Calteau A."/>
            <person name="Nielsen K.L."/>
            <person name="Nielsen P.H."/>
        </authorList>
    </citation>
    <scope>NUCLEOTIDE SEQUENCE [LARGE SCALE GENOMIC DNA]</scope>
    <source>
        <strain evidence="11 12">Lp2</strain>
    </source>
</reference>
<comment type="caution">
    <text evidence="11">The sequence shown here is derived from an EMBL/GenBank/DDBJ whole genome shotgun (WGS) entry which is preliminary data.</text>
</comment>
<organism evidence="11 12">
    <name type="scientific">Phycicoccus elongatus Lp2</name>
    <dbReference type="NCBI Taxonomy" id="1193181"/>
    <lineage>
        <taxon>Bacteria</taxon>
        <taxon>Bacillati</taxon>
        <taxon>Actinomycetota</taxon>
        <taxon>Actinomycetes</taxon>
        <taxon>Micrococcales</taxon>
        <taxon>Intrasporangiaceae</taxon>
        <taxon>Phycicoccus</taxon>
    </lineage>
</organism>